<dbReference type="PANTHER" id="PTHR23099">
    <property type="entry name" value="TRANSCRIPTIONAL REGULATOR"/>
    <property type="match status" value="1"/>
</dbReference>
<sequence>MNFSRQQFSARNQQNNLAPKTFHLSLKKKRNLKQEQEFAKENNPSAANTNVGMCNYRNAEICRSESSSSPDSQNYNLRLSDSFTDTIGKKKPSYPKSNDLRHATCENRSIVLVSNSSASSINSNESSPCADKSKKSTVYTPLYRSKEKSRDNPTDTIVLDSSDSEENCGTNKDCKGVITLDSDDDSVLNTLRIEKDVFKKSKKSNSRYLETDNLLLGSTESVSKILTGSDERGDKNSGKIGRAEFAQFLNRRNNSHNCTSGSSSTNFTPDSNIAQNNGLLVEYKVISESSSSNDESSRGLSADLKHNDNFRTGKRRSKLNKLTSSENQKGNKSLANISSKSNSKSLLVTKPYDSVKLTKKDAQRIFKGGNNSTNSHWTPNIDSPYFKETRKSLSCSSLDGPDEVKRGNVINETESDLLMTESSSDKEIIDKSPQNLRLSKTHISRFVDPPNQEQQYAGLSDRKKNEISEWLSNNSPGSTNSSSIISESNRNSSFGNSSLERFELKHETPNNRGKLLKPDTSEKVMSIPGPLDRFIYKGKTSVLKNQTPLGVGSTEKTNTSPDQLKMPTPRPKPAVDEKKKNQPIVTATQGLHIDDCANILDKLYGDLWRKKADAVLTPQTDLRTQKKVINRKVSQTERKQTSKAAIENGILSSSEDDEFEIFTKDIRPNFNSTKKKLSRDSFINDKSPSENSSESFYYTALTNPRVSKENFPPKPQPTLISASTKKAIAICDSDSDDDNCHLRSDKDLNRRRLSFSEDASNSSTSEFDPGEIVLPKPNAKKVPAKKMPLASKFNDIISTQQQMTKSFLASLSATIPIQYCHPEARAFRENYKNKKEELCKYLFKLYNKEIFDGKLPDDMALEWNVRMRGTAGFCYNKKSIKSIGGIVRSSRIVLATKILDTPDRLRDTLVHEMCHAAAWLINQVSDGHGPYWKGWASKAVKKFPELPPIKRCHDYKIKTKYTYRCTKCGYSIGRHSKSLNVENKRCGHCYGKFELLINRTTRSGTMQTATPAQTRTPSSFALYVKENYHSVKKDRRSIKHADVMKILGQQFSAVKIGRKQGEDNKTCR</sequence>
<dbReference type="CTD" id="93953"/>
<gene>
    <name evidence="4" type="primary">LOC107216841</name>
</gene>
<dbReference type="SUPFAM" id="SSF47095">
    <property type="entry name" value="HMG-box"/>
    <property type="match status" value="1"/>
</dbReference>
<feature type="compositionally biased region" description="Low complexity" evidence="1">
    <location>
        <begin position="472"/>
        <end position="493"/>
    </location>
</feature>
<dbReference type="OrthoDB" id="20772at2759"/>
<dbReference type="GO" id="GO:0005634">
    <property type="term" value="C:nucleus"/>
    <property type="evidence" value="ECO:0007669"/>
    <property type="project" value="TreeGrafter"/>
</dbReference>
<evidence type="ECO:0000259" key="2">
    <source>
        <dbReference type="SMART" id="SM00731"/>
    </source>
</evidence>
<feature type="region of interest" description="Disordered" evidence="1">
    <location>
        <begin position="441"/>
        <end position="523"/>
    </location>
</feature>
<dbReference type="AlphaFoldDB" id="A0A6J0B642"/>
<feature type="compositionally biased region" description="Basic and acidic residues" evidence="1">
    <location>
        <begin position="500"/>
        <end position="509"/>
    </location>
</feature>
<dbReference type="Proteomes" id="UP000829291">
    <property type="component" value="Chromosome 4"/>
</dbReference>
<dbReference type="InterPro" id="IPR035240">
    <property type="entry name" value="SprT_Zn_ribbon"/>
</dbReference>
<dbReference type="InParanoid" id="A0A6J0B642"/>
<feature type="domain" description="SprT-like" evidence="2">
    <location>
        <begin position="836"/>
        <end position="996"/>
    </location>
</feature>
<dbReference type="InterPro" id="IPR006640">
    <property type="entry name" value="SprT-like_domain"/>
</dbReference>
<feature type="region of interest" description="Disordered" evidence="1">
    <location>
        <begin position="290"/>
        <end position="338"/>
    </location>
</feature>
<dbReference type="PANTHER" id="PTHR23099:SF0">
    <property type="entry name" value="GERM CELL NUCLEAR ACIDIC PROTEIN"/>
    <property type="match status" value="1"/>
</dbReference>
<dbReference type="InterPro" id="IPR036910">
    <property type="entry name" value="HMG_box_dom_sf"/>
</dbReference>
<evidence type="ECO:0000313" key="3">
    <source>
        <dbReference type="Proteomes" id="UP000829291"/>
    </source>
</evidence>
<feature type="compositionally biased region" description="Low complexity" evidence="1">
    <location>
        <begin position="116"/>
        <end position="127"/>
    </location>
</feature>
<dbReference type="Pfam" id="PF17283">
    <property type="entry name" value="Zn_ribbon_SprT"/>
    <property type="match status" value="1"/>
</dbReference>
<dbReference type="RefSeq" id="XP_015509626.1">
    <property type="nucleotide sequence ID" value="XM_015654140.2"/>
</dbReference>
<evidence type="ECO:0000313" key="4">
    <source>
        <dbReference type="RefSeq" id="XP_015509626.1"/>
    </source>
</evidence>
<feature type="region of interest" description="Disordered" evidence="1">
    <location>
        <begin position="545"/>
        <end position="580"/>
    </location>
</feature>
<dbReference type="CDD" id="cd00084">
    <property type="entry name" value="HMG-box_SF"/>
    <property type="match status" value="1"/>
</dbReference>
<feature type="compositionally biased region" description="Polar residues" evidence="1">
    <location>
        <begin position="545"/>
        <end position="562"/>
    </location>
</feature>
<feature type="compositionally biased region" description="Polar residues" evidence="1">
    <location>
        <begin position="320"/>
        <end position="330"/>
    </location>
</feature>
<reference evidence="4" key="1">
    <citation type="submission" date="2025-08" db="UniProtKB">
        <authorList>
            <consortium name="RefSeq"/>
        </authorList>
    </citation>
    <scope>IDENTIFICATION</scope>
    <source>
        <tissue evidence="4">Thorax and Abdomen</tissue>
    </source>
</reference>
<feature type="region of interest" description="Disordered" evidence="1">
    <location>
        <begin position="116"/>
        <end position="164"/>
    </location>
</feature>
<protein>
    <submittedName>
        <fullName evidence="4">Uncharacterized protein LOC107216841</fullName>
    </submittedName>
</protein>
<feature type="compositionally biased region" description="Basic and acidic residues" evidence="1">
    <location>
        <begin position="144"/>
        <end position="153"/>
    </location>
</feature>
<dbReference type="GeneID" id="107216841"/>
<keyword evidence="3" id="KW-1185">Reference proteome</keyword>
<evidence type="ECO:0000256" key="1">
    <source>
        <dbReference type="SAM" id="MobiDB-lite"/>
    </source>
</evidence>
<dbReference type="GO" id="GO:0006974">
    <property type="term" value="P:DNA damage response"/>
    <property type="evidence" value="ECO:0007669"/>
    <property type="project" value="UniProtKB-ARBA"/>
</dbReference>
<organism evidence="4">
    <name type="scientific">Neodiprion lecontei</name>
    <name type="common">Redheaded pine sawfly</name>
    <dbReference type="NCBI Taxonomy" id="441921"/>
    <lineage>
        <taxon>Eukaryota</taxon>
        <taxon>Metazoa</taxon>
        <taxon>Ecdysozoa</taxon>
        <taxon>Arthropoda</taxon>
        <taxon>Hexapoda</taxon>
        <taxon>Insecta</taxon>
        <taxon>Pterygota</taxon>
        <taxon>Neoptera</taxon>
        <taxon>Endopterygota</taxon>
        <taxon>Hymenoptera</taxon>
        <taxon>Tenthredinoidea</taxon>
        <taxon>Diprionidae</taxon>
        <taxon>Diprioninae</taxon>
        <taxon>Neodiprion</taxon>
    </lineage>
</organism>
<dbReference type="KEGG" id="nlo:107216841"/>
<accession>A0A6J0B642</accession>
<dbReference type="SMART" id="SM00731">
    <property type="entry name" value="SprT"/>
    <property type="match status" value="1"/>
</dbReference>
<proteinExistence type="predicted"/>
<dbReference type="Pfam" id="PF10263">
    <property type="entry name" value="SprT-like"/>
    <property type="match status" value="1"/>
</dbReference>
<name>A0A6J0B642_NEOLC</name>